<gene>
    <name evidence="2" type="ORF">GF1_28550</name>
</gene>
<name>A0A915U390_9BACT</name>
<organism evidence="2 3">
    <name type="scientific">Desulfolithobacter dissulfuricans</name>
    <dbReference type="NCBI Taxonomy" id="2795293"/>
    <lineage>
        <taxon>Bacteria</taxon>
        <taxon>Pseudomonadati</taxon>
        <taxon>Thermodesulfobacteriota</taxon>
        <taxon>Desulfobulbia</taxon>
        <taxon>Desulfobulbales</taxon>
        <taxon>Desulfobulbaceae</taxon>
        <taxon>Desulfolithobacter</taxon>
    </lineage>
</organism>
<keyword evidence="1" id="KW-0411">Iron-sulfur</keyword>
<dbReference type="Proteomes" id="UP001063350">
    <property type="component" value="Chromosome"/>
</dbReference>
<keyword evidence="1" id="KW-0479">Metal-binding</keyword>
<keyword evidence="3" id="KW-1185">Reference proteome</keyword>
<dbReference type="Pfam" id="PF09719">
    <property type="entry name" value="C_GCAxxG_C_C"/>
    <property type="match status" value="1"/>
</dbReference>
<dbReference type="RefSeq" id="WP_267927208.1">
    <property type="nucleotide sequence ID" value="NZ_AP024233.1"/>
</dbReference>
<dbReference type="InterPro" id="IPR036280">
    <property type="entry name" value="Multihaem_cyt_sf"/>
</dbReference>
<dbReference type="AlphaFoldDB" id="A0A915U390"/>
<dbReference type="GO" id="GO:0051536">
    <property type="term" value="F:iron-sulfur cluster binding"/>
    <property type="evidence" value="ECO:0007669"/>
    <property type="project" value="UniProtKB-KW"/>
</dbReference>
<dbReference type="EMBL" id="AP024233">
    <property type="protein sequence ID" value="BCO10479.1"/>
    <property type="molecule type" value="Genomic_DNA"/>
</dbReference>
<dbReference type="KEGG" id="ddu:GF1_28550"/>
<evidence type="ECO:0000256" key="1">
    <source>
        <dbReference type="ARBA" id="ARBA00023014"/>
    </source>
</evidence>
<accession>A0A915U390</accession>
<keyword evidence="1" id="KW-0408">Iron</keyword>
<dbReference type="InterPro" id="IPR010181">
    <property type="entry name" value="CGCAxxGCC_motif"/>
</dbReference>
<reference evidence="2" key="1">
    <citation type="submission" date="2020-12" db="EMBL/GenBank/DDBJ databases">
        <title>Desulfobium dissulfuricans gen. nov., sp. nov., a novel mesophilic, sulfate-reducing bacterium isolated from a deep-sea hydrothermal vent.</title>
        <authorList>
            <person name="Hashimoto Y."/>
            <person name="Tame A."/>
            <person name="Sawayama S."/>
            <person name="Miyazaki J."/>
            <person name="Takai K."/>
            <person name="Nakagawa S."/>
        </authorList>
    </citation>
    <scope>NUCLEOTIDE SEQUENCE</scope>
    <source>
        <strain evidence="2">GF1</strain>
    </source>
</reference>
<evidence type="ECO:0000313" key="3">
    <source>
        <dbReference type="Proteomes" id="UP001063350"/>
    </source>
</evidence>
<sequence>MERPDKNCQSPSRRQMMIGTAGVIAAGTALTQLEGLFNSAQAKGGPTEKWPWPYEKLDPAKTAEICYNEWYRVFCGCAVINSIFSQLREKIGEPYTSFPVDAFVFLEGGQVGWGTICGSPAGANIVANLIIGPRIAGSPVGHQISADIMQWYSEADMPVFTPAKPRLKKKLVKTVSDSPLCHISVGKWMKASGYPLKSAERKDRCARVAASTAYRLVELLNDWKDGKYEETSDFSAPSEFGITGQYNCDECHTEVPTPPMPKS</sequence>
<dbReference type="SUPFAM" id="SSF48695">
    <property type="entry name" value="Multiheme cytochromes"/>
    <property type="match status" value="1"/>
</dbReference>
<dbReference type="PROSITE" id="PS51318">
    <property type="entry name" value="TAT"/>
    <property type="match status" value="1"/>
</dbReference>
<evidence type="ECO:0000313" key="2">
    <source>
        <dbReference type="EMBL" id="BCO10479.1"/>
    </source>
</evidence>
<protein>
    <submittedName>
        <fullName evidence="2">Tat pathway signal protein</fullName>
    </submittedName>
</protein>
<dbReference type="InterPro" id="IPR006311">
    <property type="entry name" value="TAT_signal"/>
</dbReference>
<proteinExistence type="predicted"/>